<gene>
    <name evidence="1" type="ORF">PoB_004206600</name>
</gene>
<reference evidence="1 2" key="1">
    <citation type="journal article" date="2021" name="Elife">
        <title>Chloroplast acquisition without the gene transfer in kleptoplastic sea slugs, Plakobranchus ocellatus.</title>
        <authorList>
            <person name="Maeda T."/>
            <person name="Takahashi S."/>
            <person name="Yoshida T."/>
            <person name="Shimamura S."/>
            <person name="Takaki Y."/>
            <person name="Nagai Y."/>
            <person name="Toyoda A."/>
            <person name="Suzuki Y."/>
            <person name="Arimoto A."/>
            <person name="Ishii H."/>
            <person name="Satoh N."/>
            <person name="Nishiyama T."/>
            <person name="Hasebe M."/>
            <person name="Maruyama T."/>
            <person name="Minagawa J."/>
            <person name="Obokata J."/>
            <person name="Shigenobu S."/>
        </authorList>
    </citation>
    <scope>NUCLEOTIDE SEQUENCE [LARGE SCALE GENOMIC DNA]</scope>
</reference>
<sequence>MPLLRQQILSIDWSRGASSGPGLSSTGLFHCVSADSSPNSPSRPFQTNHVCTPFLGNFPIRPLTPYRANDFIVSTIVSSRYLGKKNRHSPIFFVLVCLFQSSRPKVQLVPYEIRNGRETNQQTLFQPSAELITRPHATQRAWKCLRTETKRSFIQTLRWFLFAS</sequence>
<evidence type="ECO:0000313" key="2">
    <source>
        <dbReference type="Proteomes" id="UP000735302"/>
    </source>
</evidence>
<name>A0AAV4B564_9GAST</name>
<dbReference type="EMBL" id="BLXT01004610">
    <property type="protein sequence ID" value="GFO15561.1"/>
    <property type="molecule type" value="Genomic_DNA"/>
</dbReference>
<dbReference type="Proteomes" id="UP000735302">
    <property type="component" value="Unassembled WGS sequence"/>
</dbReference>
<comment type="caution">
    <text evidence="1">The sequence shown here is derived from an EMBL/GenBank/DDBJ whole genome shotgun (WGS) entry which is preliminary data.</text>
</comment>
<keyword evidence="2" id="KW-1185">Reference proteome</keyword>
<organism evidence="1 2">
    <name type="scientific">Plakobranchus ocellatus</name>
    <dbReference type="NCBI Taxonomy" id="259542"/>
    <lineage>
        <taxon>Eukaryota</taxon>
        <taxon>Metazoa</taxon>
        <taxon>Spiralia</taxon>
        <taxon>Lophotrochozoa</taxon>
        <taxon>Mollusca</taxon>
        <taxon>Gastropoda</taxon>
        <taxon>Heterobranchia</taxon>
        <taxon>Euthyneura</taxon>
        <taxon>Panpulmonata</taxon>
        <taxon>Sacoglossa</taxon>
        <taxon>Placobranchoidea</taxon>
        <taxon>Plakobranchidae</taxon>
        <taxon>Plakobranchus</taxon>
    </lineage>
</organism>
<evidence type="ECO:0000313" key="1">
    <source>
        <dbReference type="EMBL" id="GFO15561.1"/>
    </source>
</evidence>
<accession>A0AAV4B564</accession>
<dbReference type="AlphaFoldDB" id="A0AAV4B564"/>
<protein>
    <submittedName>
        <fullName evidence="1">Uncharacterized protein</fullName>
    </submittedName>
</protein>
<proteinExistence type="predicted"/>